<dbReference type="InterPro" id="IPR007763">
    <property type="entry name" value="NDUFA12"/>
</dbReference>
<evidence type="ECO:0000313" key="3">
    <source>
        <dbReference type="EMBL" id="CAG6610227.1"/>
    </source>
</evidence>
<dbReference type="Pfam" id="PF05071">
    <property type="entry name" value="NDUFA12"/>
    <property type="match status" value="1"/>
</dbReference>
<dbReference type="GO" id="GO:0005739">
    <property type="term" value="C:mitochondrion"/>
    <property type="evidence" value="ECO:0007669"/>
    <property type="project" value="TreeGrafter"/>
</dbReference>
<dbReference type="PANTHER" id="PTHR32470">
    <property type="entry name" value="ADH DEHYDROGENASE [UBIQUINONE] 1 ALPHA SUBCOMPLEX ASSEMBLY FACTOR 2"/>
    <property type="match status" value="1"/>
</dbReference>
<protein>
    <recommendedName>
        <fullName evidence="4">NADH dehydrogenase [ubiquinone] 1 alpha subcomplex assembly factor 2</fullName>
    </recommendedName>
</protein>
<feature type="compositionally biased region" description="Basic and acidic residues" evidence="2">
    <location>
        <begin position="188"/>
        <end position="197"/>
    </location>
</feature>
<dbReference type="AlphaFoldDB" id="A0A8D8LRE2"/>
<name>A0A8D8LRE2_9HEMI</name>
<dbReference type="EMBL" id="HBUF01017530">
    <property type="protein sequence ID" value="CAG6610227.1"/>
    <property type="molecule type" value="Transcribed_RNA"/>
</dbReference>
<reference evidence="3" key="1">
    <citation type="submission" date="2021-05" db="EMBL/GenBank/DDBJ databases">
        <authorList>
            <person name="Alioto T."/>
            <person name="Alioto T."/>
            <person name="Gomez Garrido J."/>
        </authorList>
    </citation>
    <scope>NUCLEOTIDE SEQUENCE</scope>
</reference>
<comment type="similarity">
    <text evidence="1">Belongs to the complex I NDUFA12 subunit family.</text>
</comment>
<dbReference type="GO" id="GO:0045271">
    <property type="term" value="C:respiratory chain complex I"/>
    <property type="evidence" value="ECO:0007669"/>
    <property type="project" value="InterPro"/>
</dbReference>
<feature type="region of interest" description="Disordered" evidence="2">
    <location>
        <begin position="158"/>
        <end position="197"/>
    </location>
</feature>
<accession>A0A8D8LRE2</accession>
<evidence type="ECO:0000256" key="2">
    <source>
        <dbReference type="SAM" id="MobiDB-lite"/>
    </source>
</evidence>
<sequence>MKYLGDALLKCISLQKKKKKKKLFIIIICLKKPPGRCFPEVCIHIFIMARQGRGLFVEFFKDFVNSLRPKHVQKGNHMGTDYMGTKYFEIPADPQGGVRRSVRSFEPIVKDKFDQIVPPEWEAWLRGRRKQPPTEDEINRNLGMIKLKEKNAAELSLKFPSKSDTSFQKKTGMESFPSYNEYEQVPGTKDENDKPYK</sequence>
<dbReference type="PANTHER" id="PTHR32470:SF2">
    <property type="entry name" value="NADH DEHYDROGENASE [UBIQUINONE] 1 ALPHA SUBCOMPLEX ASSEMBLY FACTOR 2"/>
    <property type="match status" value="1"/>
</dbReference>
<evidence type="ECO:0000256" key="1">
    <source>
        <dbReference type="ARBA" id="ARBA00007355"/>
    </source>
</evidence>
<dbReference type="InterPro" id="IPR052618">
    <property type="entry name" value="ComplexI_NDUFA12"/>
</dbReference>
<evidence type="ECO:0008006" key="4">
    <source>
        <dbReference type="Google" id="ProtNLM"/>
    </source>
</evidence>
<dbReference type="GO" id="GO:0032981">
    <property type="term" value="P:mitochondrial respiratory chain complex I assembly"/>
    <property type="evidence" value="ECO:0007669"/>
    <property type="project" value="TreeGrafter"/>
</dbReference>
<organism evidence="3">
    <name type="scientific">Cacopsylla melanoneura</name>
    <dbReference type="NCBI Taxonomy" id="428564"/>
    <lineage>
        <taxon>Eukaryota</taxon>
        <taxon>Metazoa</taxon>
        <taxon>Ecdysozoa</taxon>
        <taxon>Arthropoda</taxon>
        <taxon>Hexapoda</taxon>
        <taxon>Insecta</taxon>
        <taxon>Pterygota</taxon>
        <taxon>Neoptera</taxon>
        <taxon>Paraneoptera</taxon>
        <taxon>Hemiptera</taxon>
        <taxon>Sternorrhyncha</taxon>
        <taxon>Psylloidea</taxon>
        <taxon>Psyllidae</taxon>
        <taxon>Psyllinae</taxon>
        <taxon>Cacopsylla</taxon>
    </lineage>
</organism>
<proteinExistence type="inferred from homology"/>